<evidence type="ECO:0000313" key="3">
    <source>
        <dbReference type="Proteomes" id="UP001458880"/>
    </source>
</evidence>
<protein>
    <submittedName>
        <fullName evidence="2">Uncharacterized protein</fullName>
    </submittedName>
</protein>
<proteinExistence type="predicted"/>
<keyword evidence="3" id="KW-1185">Reference proteome</keyword>
<name>A0AAW1L6P1_POPJA</name>
<feature type="region of interest" description="Disordered" evidence="1">
    <location>
        <begin position="70"/>
        <end position="107"/>
    </location>
</feature>
<accession>A0AAW1L6P1</accession>
<feature type="compositionally biased region" description="Polar residues" evidence="1">
    <location>
        <begin position="96"/>
        <end position="107"/>
    </location>
</feature>
<dbReference type="EMBL" id="JASPKY010000158">
    <property type="protein sequence ID" value="KAK9729699.1"/>
    <property type="molecule type" value="Genomic_DNA"/>
</dbReference>
<evidence type="ECO:0000313" key="2">
    <source>
        <dbReference type="EMBL" id="KAK9729699.1"/>
    </source>
</evidence>
<dbReference type="Proteomes" id="UP001458880">
    <property type="component" value="Unassembled WGS sequence"/>
</dbReference>
<evidence type="ECO:0000256" key="1">
    <source>
        <dbReference type="SAM" id="MobiDB-lite"/>
    </source>
</evidence>
<gene>
    <name evidence="2" type="ORF">QE152_g15796</name>
</gene>
<organism evidence="2 3">
    <name type="scientific">Popillia japonica</name>
    <name type="common">Japanese beetle</name>
    <dbReference type="NCBI Taxonomy" id="7064"/>
    <lineage>
        <taxon>Eukaryota</taxon>
        <taxon>Metazoa</taxon>
        <taxon>Ecdysozoa</taxon>
        <taxon>Arthropoda</taxon>
        <taxon>Hexapoda</taxon>
        <taxon>Insecta</taxon>
        <taxon>Pterygota</taxon>
        <taxon>Neoptera</taxon>
        <taxon>Endopterygota</taxon>
        <taxon>Coleoptera</taxon>
        <taxon>Polyphaga</taxon>
        <taxon>Scarabaeiformia</taxon>
        <taxon>Scarabaeidae</taxon>
        <taxon>Rutelinae</taxon>
        <taxon>Popillia</taxon>
    </lineage>
</organism>
<reference evidence="2 3" key="1">
    <citation type="journal article" date="2024" name="BMC Genomics">
        <title>De novo assembly and annotation of Popillia japonica's genome with initial clues to its potential as an invasive pest.</title>
        <authorList>
            <person name="Cucini C."/>
            <person name="Boschi S."/>
            <person name="Funari R."/>
            <person name="Cardaioli E."/>
            <person name="Iannotti N."/>
            <person name="Marturano G."/>
            <person name="Paoli F."/>
            <person name="Bruttini M."/>
            <person name="Carapelli A."/>
            <person name="Frati F."/>
            <person name="Nardi F."/>
        </authorList>
    </citation>
    <scope>NUCLEOTIDE SEQUENCE [LARGE SCALE GENOMIC DNA]</scope>
    <source>
        <strain evidence="2">DMR45628</strain>
    </source>
</reference>
<comment type="caution">
    <text evidence="2">The sequence shown here is derived from an EMBL/GenBank/DDBJ whole genome shotgun (WGS) entry which is preliminary data.</text>
</comment>
<dbReference type="AlphaFoldDB" id="A0AAW1L6P1"/>
<sequence length="191" mass="21538">MIDETRRSKLRNFHKAWMKQEPAVQKHQKYFHRMQCLPCAIQVDYDSITDHVLNSKHERKIKLPFNATAKDRSDDEDFSGVAGNTSTPVKGKKTVTEGSASPKVTLNKSEKANQSIKSVHLRCLATAAPAIGPALTNWQTPNTFSFLLLNNLIVDAGDLIVDRDFDSLHSKLEYCRDFLLSLFCLNDLSLC</sequence>